<protein>
    <submittedName>
        <fullName evidence="2">Uncharacterized protein</fullName>
    </submittedName>
</protein>
<feature type="compositionally biased region" description="Basic and acidic residues" evidence="1">
    <location>
        <begin position="66"/>
        <end position="78"/>
    </location>
</feature>
<dbReference type="AlphaFoldDB" id="A0A075AIA1"/>
<dbReference type="CTD" id="20327183"/>
<dbReference type="EMBL" id="KL596648">
    <property type="protein sequence ID" value="KER31274.1"/>
    <property type="molecule type" value="Genomic_DNA"/>
</dbReference>
<dbReference type="RefSeq" id="XP_009165013.1">
    <property type="nucleotide sequence ID" value="XM_009166749.1"/>
</dbReference>
<dbReference type="Proteomes" id="UP000054324">
    <property type="component" value="Unassembled WGS sequence"/>
</dbReference>
<dbReference type="GeneID" id="20327183"/>
<evidence type="ECO:0000256" key="1">
    <source>
        <dbReference type="SAM" id="MobiDB-lite"/>
    </source>
</evidence>
<evidence type="ECO:0000313" key="3">
    <source>
        <dbReference type="Proteomes" id="UP000054324"/>
    </source>
</evidence>
<evidence type="ECO:0000313" key="2">
    <source>
        <dbReference type="EMBL" id="KER31274.1"/>
    </source>
</evidence>
<name>A0A075AIA1_OPIVI</name>
<proteinExistence type="predicted"/>
<dbReference type="KEGG" id="ovi:T265_13015"/>
<accession>A0A075AIA1</accession>
<reference evidence="2 3" key="1">
    <citation type="submission" date="2013-11" db="EMBL/GenBank/DDBJ databases">
        <title>Opisthorchis viverrini - life in the bile duct.</title>
        <authorList>
            <person name="Young N.D."/>
            <person name="Nagarajan N."/>
            <person name="Lin S.J."/>
            <person name="Korhonen P.K."/>
            <person name="Jex A.R."/>
            <person name="Hall R.S."/>
            <person name="Safavi-Hemami H."/>
            <person name="Kaewkong W."/>
            <person name="Bertrand D."/>
            <person name="Gao S."/>
            <person name="Seet Q."/>
            <person name="Wongkham S."/>
            <person name="Teh B.T."/>
            <person name="Wongkham C."/>
            <person name="Intapan P.M."/>
            <person name="Maleewong W."/>
            <person name="Yang X."/>
            <person name="Hu M."/>
            <person name="Wang Z."/>
            <person name="Hofmann A."/>
            <person name="Sternberg P.W."/>
            <person name="Tan P."/>
            <person name="Wang J."/>
            <person name="Gasser R.B."/>
        </authorList>
    </citation>
    <scope>NUCLEOTIDE SEQUENCE [LARGE SCALE GENOMIC DNA]</scope>
</reference>
<sequence>MCGDKKRRQSPAPLLVPLLVDTTVAQDPDTQSHKHDYSQPENPSYIQMATLIAGGPSERQPLTGKNKTDPRNLGKSHDPVYQSVNQ</sequence>
<organism evidence="2 3">
    <name type="scientific">Opisthorchis viverrini</name>
    <name type="common">Southeast Asian liver fluke</name>
    <dbReference type="NCBI Taxonomy" id="6198"/>
    <lineage>
        <taxon>Eukaryota</taxon>
        <taxon>Metazoa</taxon>
        <taxon>Spiralia</taxon>
        <taxon>Lophotrochozoa</taxon>
        <taxon>Platyhelminthes</taxon>
        <taxon>Trematoda</taxon>
        <taxon>Digenea</taxon>
        <taxon>Opisthorchiida</taxon>
        <taxon>Opisthorchiata</taxon>
        <taxon>Opisthorchiidae</taxon>
        <taxon>Opisthorchis</taxon>
    </lineage>
</organism>
<feature type="region of interest" description="Disordered" evidence="1">
    <location>
        <begin position="54"/>
        <end position="86"/>
    </location>
</feature>
<keyword evidence="3" id="KW-1185">Reference proteome</keyword>
<gene>
    <name evidence="2" type="ORF">T265_13015</name>
</gene>